<dbReference type="EMBL" id="CP034549">
    <property type="protein sequence ID" value="AZQ44338.1"/>
    <property type="molecule type" value="Genomic_DNA"/>
</dbReference>
<dbReference type="Proteomes" id="UP000279600">
    <property type="component" value="Chromosome"/>
</dbReference>
<evidence type="ECO:0000313" key="3">
    <source>
        <dbReference type="EMBL" id="AZQ44338.1"/>
    </source>
</evidence>
<name>A0A3S9MYV4_9FLAO</name>
<protein>
    <recommendedName>
        <fullName evidence="2">Putative beta-lactamase-inhibitor-like PepSY-like domain-containing protein</fullName>
    </recommendedName>
</protein>
<dbReference type="Gene3D" id="3.10.450.360">
    <property type="match status" value="1"/>
</dbReference>
<reference evidence="3 4" key="1">
    <citation type="submission" date="2018-12" db="EMBL/GenBank/DDBJ databases">
        <title>Complete genome of Nonlabens sp. MJ115.</title>
        <authorList>
            <person name="Choi H.S."/>
            <person name="Jung J."/>
        </authorList>
    </citation>
    <scope>NUCLEOTIDE SEQUENCE [LARGE SCALE GENOMIC DNA]</scope>
    <source>
        <strain evidence="3 4">MJ115</strain>
    </source>
</reference>
<keyword evidence="4" id="KW-1185">Reference proteome</keyword>
<dbReference type="InterPro" id="IPR021533">
    <property type="entry name" value="PepSY-like"/>
</dbReference>
<gene>
    <name evidence="3" type="ORF">EJ995_08845</name>
</gene>
<evidence type="ECO:0000259" key="2">
    <source>
        <dbReference type="Pfam" id="PF11396"/>
    </source>
</evidence>
<feature type="chain" id="PRO_5019009652" description="Putative beta-lactamase-inhibitor-like PepSY-like domain-containing protein" evidence="1">
    <location>
        <begin position="20"/>
        <end position="145"/>
    </location>
</feature>
<feature type="domain" description="Putative beta-lactamase-inhibitor-like PepSY-like" evidence="2">
    <location>
        <begin position="66"/>
        <end position="142"/>
    </location>
</feature>
<dbReference type="KEGG" id="noj:EJ995_08845"/>
<dbReference type="SUPFAM" id="SSF160574">
    <property type="entry name" value="BT0923-like"/>
    <property type="match status" value="1"/>
</dbReference>
<proteinExistence type="predicted"/>
<evidence type="ECO:0000256" key="1">
    <source>
        <dbReference type="SAM" id="SignalP"/>
    </source>
</evidence>
<dbReference type="AlphaFoldDB" id="A0A3S9MYV4"/>
<sequence length="145" mass="16630">MKNITILLALLFIATSASCQKSKKSEVPQAVQANFMSKYPGENDPDWKLDDHGYWESHFKIEGIKYRADFEANGAWVETETSISKKDLPEAIKSVIKDKYADRKITEVELVQHFSKGQFYDVEFKQKGKNMDVEFRSDGSIIEVN</sequence>
<organism evidence="3 4">
    <name type="scientific">Nonlabens ponticola</name>
    <dbReference type="NCBI Taxonomy" id="2496866"/>
    <lineage>
        <taxon>Bacteria</taxon>
        <taxon>Pseudomonadati</taxon>
        <taxon>Bacteroidota</taxon>
        <taxon>Flavobacteriia</taxon>
        <taxon>Flavobacteriales</taxon>
        <taxon>Flavobacteriaceae</taxon>
        <taxon>Nonlabens</taxon>
    </lineage>
</organism>
<dbReference type="RefSeq" id="WP_126447679.1">
    <property type="nucleotide sequence ID" value="NZ_CP034549.1"/>
</dbReference>
<dbReference type="Pfam" id="PF11396">
    <property type="entry name" value="PepSY_like"/>
    <property type="match status" value="1"/>
</dbReference>
<keyword evidence="1" id="KW-0732">Signal</keyword>
<evidence type="ECO:0000313" key="4">
    <source>
        <dbReference type="Proteomes" id="UP000279600"/>
    </source>
</evidence>
<feature type="signal peptide" evidence="1">
    <location>
        <begin position="1"/>
        <end position="19"/>
    </location>
</feature>
<dbReference type="OrthoDB" id="1138938at2"/>
<accession>A0A3S9MYV4</accession>
<dbReference type="PROSITE" id="PS51257">
    <property type="entry name" value="PROKAR_LIPOPROTEIN"/>
    <property type="match status" value="1"/>
</dbReference>